<dbReference type="SUPFAM" id="SSF53383">
    <property type="entry name" value="PLP-dependent transferases"/>
    <property type="match status" value="1"/>
</dbReference>
<feature type="domain" description="Aminotransferase class I/classII large" evidence="4">
    <location>
        <begin position="43"/>
        <end position="330"/>
    </location>
</feature>
<dbReference type="PANTHER" id="PTHR42885:SF1">
    <property type="entry name" value="THREONINE-PHOSPHATE DECARBOXYLASE"/>
    <property type="match status" value="1"/>
</dbReference>
<dbReference type="InterPro" id="IPR015421">
    <property type="entry name" value="PyrdxlP-dep_Trfase_major"/>
</dbReference>
<dbReference type="EC" id="2.6.1.-" evidence="3"/>
<evidence type="ECO:0000256" key="1">
    <source>
        <dbReference type="ARBA" id="ARBA00001933"/>
    </source>
</evidence>
<evidence type="ECO:0000256" key="3">
    <source>
        <dbReference type="RuleBase" id="RU000481"/>
    </source>
</evidence>
<name>A0A2S7IH00_9BACT</name>
<gene>
    <name evidence="5" type="ORF">C5O19_20345</name>
</gene>
<dbReference type="Pfam" id="PF00155">
    <property type="entry name" value="Aminotran_1_2"/>
    <property type="match status" value="1"/>
</dbReference>
<dbReference type="Gene3D" id="3.90.1150.10">
    <property type="entry name" value="Aspartate Aminotransferase, domain 1"/>
    <property type="match status" value="1"/>
</dbReference>
<dbReference type="InterPro" id="IPR015424">
    <property type="entry name" value="PyrdxlP-dep_Trfase"/>
</dbReference>
<comment type="caution">
    <text evidence="5">The sequence shown here is derived from an EMBL/GenBank/DDBJ whole genome shotgun (WGS) entry which is preliminary data.</text>
</comment>
<dbReference type="GO" id="GO:0008483">
    <property type="term" value="F:transaminase activity"/>
    <property type="evidence" value="ECO:0007669"/>
    <property type="project" value="UniProtKB-KW"/>
</dbReference>
<dbReference type="Gene3D" id="3.40.640.10">
    <property type="entry name" value="Type I PLP-dependent aspartate aminotransferase-like (Major domain)"/>
    <property type="match status" value="1"/>
</dbReference>
<evidence type="ECO:0000256" key="2">
    <source>
        <dbReference type="ARBA" id="ARBA00022898"/>
    </source>
</evidence>
<dbReference type="InterPro" id="IPR015422">
    <property type="entry name" value="PyrdxlP-dep_Trfase_small"/>
</dbReference>
<dbReference type="PANTHER" id="PTHR42885">
    <property type="entry name" value="HISTIDINOL-PHOSPHATE AMINOTRANSFERASE-RELATED"/>
    <property type="match status" value="1"/>
</dbReference>
<dbReference type="AlphaFoldDB" id="A0A2S7IH00"/>
<dbReference type="InterPro" id="IPR004838">
    <property type="entry name" value="NHTrfase_class1_PyrdxlP-BS"/>
</dbReference>
<evidence type="ECO:0000313" key="5">
    <source>
        <dbReference type="EMBL" id="PQA54905.1"/>
    </source>
</evidence>
<comment type="cofactor">
    <cofactor evidence="1 3">
        <name>pyridoxal 5'-phosphate</name>
        <dbReference type="ChEBI" id="CHEBI:597326"/>
    </cofactor>
</comment>
<dbReference type="InterPro" id="IPR004839">
    <property type="entry name" value="Aminotransferase_I/II_large"/>
</dbReference>
<evidence type="ECO:0000313" key="6">
    <source>
        <dbReference type="Proteomes" id="UP000239590"/>
    </source>
</evidence>
<evidence type="ECO:0000259" key="4">
    <source>
        <dbReference type="Pfam" id="PF00155"/>
    </source>
</evidence>
<keyword evidence="2" id="KW-0663">Pyridoxal phosphate</keyword>
<sequence>MLQGHGDDGYQYGKPILADFSTNVWYGGEPAGLKAYLFDRWSSINRYPEVLAESLIERLSVHHQQAPTQFLVNSGTTESIYLVAQAFAGSRTTIVIPAFAEYEDATRMHGHTLTFLPWEQTEALPESDLVFICNPNNPTGAVFQKLDYWLQTYPQTVFVVDEAFIDFTRAIDSCESLIASYGNLIILRSLTKTYAIPGLRLGYVMAQENGIERLKRYKQPWTVNALALAAGHFIFEHFDAIQLPLDQLLIDKEKVVTALRTHSGLRIHNSHTHFFLGETLDNTAAELKRYLLESHGLLIRDASNFRGLSPRHFRIATRTPEENQWLLNALQTWPC</sequence>
<protein>
    <recommendedName>
        <fullName evidence="3">Aminotransferase</fullName>
        <ecNumber evidence="3">2.6.1.-</ecNumber>
    </recommendedName>
</protein>
<keyword evidence="3 5" id="KW-0032">Aminotransferase</keyword>
<dbReference type="RefSeq" id="WP_104715232.1">
    <property type="nucleotide sequence ID" value="NZ_PTRA01000005.1"/>
</dbReference>
<dbReference type="OrthoDB" id="9813612at2"/>
<proteinExistence type="inferred from homology"/>
<dbReference type="Proteomes" id="UP000239590">
    <property type="component" value="Unassembled WGS sequence"/>
</dbReference>
<comment type="similarity">
    <text evidence="3">Belongs to the class-I pyridoxal-phosphate-dependent aminotransferase family.</text>
</comment>
<keyword evidence="6" id="KW-1185">Reference proteome</keyword>
<keyword evidence="3 5" id="KW-0808">Transferase</keyword>
<dbReference type="PROSITE" id="PS00105">
    <property type="entry name" value="AA_TRANSFER_CLASS_1"/>
    <property type="match status" value="1"/>
</dbReference>
<dbReference type="CDD" id="cd00609">
    <property type="entry name" value="AAT_like"/>
    <property type="match status" value="1"/>
</dbReference>
<reference evidence="6" key="1">
    <citation type="submission" date="2018-02" db="EMBL/GenBank/DDBJ databases">
        <title>Genome sequencing of Solimonas sp. HR-BB.</title>
        <authorList>
            <person name="Lee Y."/>
            <person name="Jeon C.O."/>
        </authorList>
    </citation>
    <scope>NUCLEOTIDE SEQUENCE [LARGE SCALE GENOMIC DNA]</scope>
    <source>
        <strain evidence="6">HR-U</strain>
    </source>
</reference>
<organism evidence="5 6">
    <name type="scientific">Siphonobacter curvatus</name>
    <dbReference type="NCBI Taxonomy" id="2094562"/>
    <lineage>
        <taxon>Bacteria</taxon>
        <taxon>Pseudomonadati</taxon>
        <taxon>Bacteroidota</taxon>
        <taxon>Cytophagia</taxon>
        <taxon>Cytophagales</taxon>
        <taxon>Cytophagaceae</taxon>
        <taxon>Siphonobacter</taxon>
    </lineage>
</organism>
<dbReference type="EMBL" id="PTRA01000005">
    <property type="protein sequence ID" value="PQA54905.1"/>
    <property type="molecule type" value="Genomic_DNA"/>
</dbReference>
<accession>A0A2S7IH00</accession>
<dbReference type="GO" id="GO:0030170">
    <property type="term" value="F:pyridoxal phosphate binding"/>
    <property type="evidence" value="ECO:0007669"/>
    <property type="project" value="InterPro"/>
</dbReference>